<feature type="domain" description="BACON" evidence="2">
    <location>
        <begin position="58"/>
        <end position="110"/>
    </location>
</feature>
<accession>A0A1B1SCA7</accession>
<keyword evidence="1" id="KW-0732">Signal</keyword>
<dbReference type="RefSeq" id="WP_084274140.1">
    <property type="nucleotide sequence ID" value="NZ_CAJTAP010000009.1"/>
</dbReference>
<evidence type="ECO:0000313" key="3">
    <source>
        <dbReference type="EMBL" id="ANU64464.2"/>
    </source>
</evidence>
<keyword evidence="4" id="KW-1185">Reference proteome</keyword>
<name>A0A1B1SCA7_9BACT</name>
<evidence type="ECO:0000256" key="1">
    <source>
        <dbReference type="SAM" id="SignalP"/>
    </source>
</evidence>
<organism evidence="3 4">
    <name type="scientific">Muribaculum intestinale</name>
    <dbReference type="NCBI Taxonomy" id="1796646"/>
    <lineage>
        <taxon>Bacteria</taxon>
        <taxon>Pseudomonadati</taxon>
        <taxon>Bacteroidota</taxon>
        <taxon>Bacteroidia</taxon>
        <taxon>Bacteroidales</taxon>
        <taxon>Muribaculaceae</taxon>
        <taxon>Muribaculum</taxon>
    </lineage>
</organism>
<accession>A0A1Z2XG68</accession>
<dbReference type="Gene3D" id="2.60.40.10">
    <property type="entry name" value="Immunoglobulins"/>
    <property type="match status" value="2"/>
</dbReference>
<reference evidence="4" key="1">
    <citation type="submission" date="2016-04" db="EMBL/GenBank/DDBJ databases">
        <title>Complete Genome Sequences of Twelve Strains of a Stable Defined Moderately Diverse Mouse Microbiota 2 (sDMDMm2).</title>
        <authorList>
            <person name="Uchimura Y."/>
            <person name="Wyss M."/>
            <person name="Brugiroux S."/>
            <person name="Limenitakis J.P."/>
            <person name="Stecher B."/>
            <person name="McCoy K.D."/>
            <person name="Macpherson A.J."/>
        </authorList>
    </citation>
    <scope>NUCLEOTIDE SEQUENCE [LARGE SCALE GENOMIC DNA]</scope>
    <source>
        <strain evidence="4">YL27</strain>
    </source>
</reference>
<dbReference type="Pfam" id="PF13004">
    <property type="entry name" value="BACON"/>
    <property type="match status" value="2"/>
</dbReference>
<dbReference type="Proteomes" id="UP000186351">
    <property type="component" value="Chromosome"/>
</dbReference>
<dbReference type="InterPro" id="IPR013783">
    <property type="entry name" value="Ig-like_fold"/>
</dbReference>
<dbReference type="EMBL" id="CP015402">
    <property type="protein sequence ID" value="ANU64464.2"/>
    <property type="molecule type" value="Genomic_DNA"/>
</dbReference>
<dbReference type="PROSITE" id="PS51257">
    <property type="entry name" value="PROKAR_LIPOPROTEIN"/>
    <property type="match status" value="1"/>
</dbReference>
<feature type="signal peptide" evidence="1">
    <location>
        <begin position="1"/>
        <end position="20"/>
    </location>
</feature>
<dbReference type="GeneID" id="65537702"/>
<dbReference type="STRING" id="1796646.A4V02_12535"/>
<dbReference type="CDD" id="cd14948">
    <property type="entry name" value="BACON"/>
    <property type="match status" value="2"/>
</dbReference>
<evidence type="ECO:0000259" key="2">
    <source>
        <dbReference type="Pfam" id="PF13004"/>
    </source>
</evidence>
<dbReference type="KEGG" id="pary:A4V02_12535"/>
<evidence type="ECO:0000313" key="4">
    <source>
        <dbReference type="Proteomes" id="UP000186351"/>
    </source>
</evidence>
<gene>
    <name evidence="3" type="ORF">A4V02_12535</name>
</gene>
<sequence length="437" mass="48091">MKILSRLLFIAFMAMLTACSDDDAAPYMDLSDKEMAVSADGGTITMTVTSNVKYVVNHQTEWLNITEATNNHNVTTFTIDVNANEEFDPRTGRIKFIGEGVTPKALDITQRGLVPTGVSVKSITLESGASETEFTVLGEGSWTATSSNPDFVLTPDSGEGETKVKVTFPQNNTLSDINTTITVNIDGKSYTLTITQLALDMTLITEWAIDKNKDEYSSTWGALKFDKSTAGFIDAFANPTTGVGSIRFYNSDKSGRLDDGKGMRTQTGSHGDLMIRGCVTTDYWLIECGNKSLSQIPADTPMRFEFTGHIYSSCAAHWMAEYLDGNEWLPLMTPKTVTLTATEGLSGAAGNWTETVTYNYEYPKDGIYVLFEGTFSLKHSCEKVQIRLRPATEIAQCGKYIDQISQSTCTRFTAQHPHDGDKAVKEYNQTVKLEFAQ</sequence>
<feature type="chain" id="PRO_5013108316" description="BACON domain-containing protein" evidence="1">
    <location>
        <begin position="21"/>
        <end position="437"/>
    </location>
</feature>
<dbReference type="AlphaFoldDB" id="A0A1B1SCA7"/>
<proteinExistence type="predicted"/>
<protein>
    <recommendedName>
        <fullName evidence="2">BACON domain-containing protein</fullName>
    </recommendedName>
</protein>
<feature type="domain" description="BACON" evidence="2">
    <location>
        <begin position="144"/>
        <end position="196"/>
    </location>
</feature>
<dbReference type="InterPro" id="IPR024361">
    <property type="entry name" value="BACON"/>
</dbReference>